<organism evidence="2 3">
    <name type="scientific">Apatococcus fuscideae</name>
    <dbReference type="NCBI Taxonomy" id="2026836"/>
    <lineage>
        <taxon>Eukaryota</taxon>
        <taxon>Viridiplantae</taxon>
        <taxon>Chlorophyta</taxon>
        <taxon>core chlorophytes</taxon>
        <taxon>Trebouxiophyceae</taxon>
        <taxon>Chlorellales</taxon>
        <taxon>Chlorellaceae</taxon>
        <taxon>Apatococcus</taxon>
    </lineage>
</organism>
<protein>
    <submittedName>
        <fullName evidence="2">Uncharacterized protein</fullName>
    </submittedName>
</protein>
<feature type="region of interest" description="Disordered" evidence="1">
    <location>
        <begin position="1"/>
        <end position="20"/>
    </location>
</feature>
<feature type="compositionally biased region" description="Polar residues" evidence="1">
    <location>
        <begin position="97"/>
        <end position="108"/>
    </location>
</feature>
<keyword evidence="3" id="KW-1185">Reference proteome</keyword>
<proteinExistence type="predicted"/>
<sequence length="612" mass="67326">MKKSTKKNQKQSPMKGQGTLLDMYRSKHAKSTDGQLEARIACEIPCPSQSDIQIRISTTSLKNMLAFYTEGVSTKRKHARCPASARNVRLRRDPSSSDEPTSENQLHTDSIRSGDDDGQQYIAQLEEFVELGDSLTQDHLKEAIQMVRQHGLHDLPETSHKAFSMLLEHLRRTPTSRVSSSSAPKVESLQASWNIMGSNTYPKDVFISYPPDQVALGHHEVTGFELLKRLVAVASLATQGWNADVARTKDLSGMTAKQGHGELLLLKFIVAGFQQDLRARLAVYSALCKGQLPEAVSTKRSVLLQFSLLWRMISVGNKWHDDMTPLLRNLVEIIMGSGVLPAGGSQTPGKTPNKRRSSDVLGLEDEAGQTLLEASVWTQAELAATASVLLNLFYELLGHMEEDGLAHHNNAPKAGTSRAMHRQELDKHLAGMLKGSNVLTKDVSRIQRLLLSLRARDSLRLIAVLFGRPHPRKGRENNFDCLELLHNVTFEKAGETFRYTSASVLDILGYLADEARRGNLTKVLPAEMGSEGTALLITASAQAALRCLRSGQLHHCFTAPLPSSKEEALLSLQEAFDDALKCCIKSFEDLSAESGALITGCRWCLKAAMAAC</sequence>
<comment type="caution">
    <text evidence="2">The sequence shown here is derived from an EMBL/GenBank/DDBJ whole genome shotgun (WGS) entry which is preliminary data.</text>
</comment>
<gene>
    <name evidence="2" type="ORF">WJX84_012459</name>
</gene>
<dbReference type="EMBL" id="JALJOV010000002">
    <property type="protein sequence ID" value="KAK9869062.1"/>
    <property type="molecule type" value="Genomic_DNA"/>
</dbReference>
<dbReference type="AlphaFoldDB" id="A0AAW1TLD3"/>
<feature type="region of interest" description="Disordered" evidence="1">
    <location>
        <begin position="76"/>
        <end position="116"/>
    </location>
</feature>
<evidence type="ECO:0000313" key="2">
    <source>
        <dbReference type="EMBL" id="KAK9869062.1"/>
    </source>
</evidence>
<dbReference type="Proteomes" id="UP001485043">
    <property type="component" value="Unassembled WGS sequence"/>
</dbReference>
<evidence type="ECO:0000313" key="3">
    <source>
        <dbReference type="Proteomes" id="UP001485043"/>
    </source>
</evidence>
<reference evidence="2 3" key="1">
    <citation type="journal article" date="2024" name="Nat. Commun.">
        <title>Phylogenomics reveals the evolutionary origins of lichenization in chlorophyte algae.</title>
        <authorList>
            <person name="Puginier C."/>
            <person name="Libourel C."/>
            <person name="Otte J."/>
            <person name="Skaloud P."/>
            <person name="Haon M."/>
            <person name="Grisel S."/>
            <person name="Petersen M."/>
            <person name="Berrin J.G."/>
            <person name="Delaux P.M."/>
            <person name="Dal Grande F."/>
            <person name="Keller J."/>
        </authorList>
    </citation>
    <scope>NUCLEOTIDE SEQUENCE [LARGE SCALE GENOMIC DNA]</scope>
    <source>
        <strain evidence="2 3">SAG 2523</strain>
    </source>
</reference>
<name>A0AAW1TLD3_9CHLO</name>
<accession>A0AAW1TLD3</accession>
<evidence type="ECO:0000256" key="1">
    <source>
        <dbReference type="SAM" id="MobiDB-lite"/>
    </source>
</evidence>